<dbReference type="Proteomes" id="UP000516437">
    <property type="component" value="Chromosome 5"/>
</dbReference>
<sequence>MREGWMIPKGHPLRRTNERRMGRSRGMCNHTEGCLQEGVNLQGLSLALRLGATTRASQPNDVFPREKGNSSERNAQP</sequence>
<proteinExistence type="predicted"/>
<dbReference type="AlphaFoldDB" id="A0A6A1VIU2"/>
<evidence type="ECO:0000313" key="3">
    <source>
        <dbReference type="Proteomes" id="UP000516437"/>
    </source>
</evidence>
<reference evidence="2 3" key="1">
    <citation type="journal article" date="2019" name="Plant Biotechnol. J.">
        <title>The red bayberry genome and genetic basis of sex determination.</title>
        <authorList>
            <person name="Jia H.M."/>
            <person name="Jia H.J."/>
            <person name="Cai Q.L."/>
            <person name="Wang Y."/>
            <person name="Zhao H.B."/>
            <person name="Yang W.F."/>
            <person name="Wang G.Y."/>
            <person name="Li Y.H."/>
            <person name="Zhan D.L."/>
            <person name="Shen Y.T."/>
            <person name="Niu Q.F."/>
            <person name="Chang L."/>
            <person name="Qiu J."/>
            <person name="Zhao L."/>
            <person name="Xie H.B."/>
            <person name="Fu W.Y."/>
            <person name="Jin J."/>
            <person name="Li X.W."/>
            <person name="Jiao Y."/>
            <person name="Zhou C.C."/>
            <person name="Tu T."/>
            <person name="Chai C.Y."/>
            <person name="Gao J.L."/>
            <person name="Fan L.J."/>
            <person name="van de Weg E."/>
            <person name="Wang J.Y."/>
            <person name="Gao Z.S."/>
        </authorList>
    </citation>
    <scope>NUCLEOTIDE SEQUENCE [LARGE SCALE GENOMIC DNA]</scope>
    <source>
        <tissue evidence="2">Leaves</tissue>
    </source>
</reference>
<accession>A0A6A1VIU2</accession>
<organism evidence="2 3">
    <name type="scientific">Morella rubra</name>
    <name type="common">Chinese bayberry</name>
    <dbReference type="NCBI Taxonomy" id="262757"/>
    <lineage>
        <taxon>Eukaryota</taxon>
        <taxon>Viridiplantae</taxon>
        <taxon>Streptophyta</taxon>
        <taxon>Embryophyta</taxon>
        <taxon>Tracheophyta</taxon>
        <taxon>Spermatophyta</taxon>
        <taxon>Magnoliopsida</taxon>
        <taxon>eudicotyledons</taxon>
        <taxon>Gunneridae</taxon>
        <taxon>Pentapetalae</taxon>
        <taxon>rosids</taxon>
        <taxon>fabids</taxon>
        <taxon>Fagales</taxon>
        <taxon>Myricaceae</taxon>
        <taxon>Morella</taxon>
    </lineage>
</organism>
<dbReference type="EMBL" id="RXIC02000023">
    <property type="protein sequence ID" value="KAB1212505.1"/>
    <property type="molecule type" value="Genomic_DNA"/>
</dbReference>
<protein>
    <submittedName>
        <fullName evidence="2">Uncharacterized protein</fullName>
    </submittedName>
</protein>
<feature type="region of interest" description="Disordered" evidence="1">
    <location>
        <begin position="1"/>
        <end position="21"/>
    </location>
</feature>
<feature type="region of interest" description="Disordered" evidence="1">
    <location>
        <begin position="52"/>
        <end position="77"/>
    </location>
</feature>
<comment type="caution">
    <text evidence="2">The sequence shown here is derived from an EMBL/GenBank/DDBJ whole genome shotgun (WGS) entry which is preliminary data.</text>
</comment>
<gene>
    <name evidence="2" type="ORF">CJ030_MR5G019088</name>
</gene>
<evidence type="ECO:0000256" key="1">
    <source>
        <dbReference type="SAM" id="MobiDB-lite"/>
    </source>
</evidence>
<keyword evidence="3" id="KW-1185">Reference proteome</keyword>
<name>A0A6A1VIU2_9ROSI</name>
<evidence type="ECO:0000313" key="2">
    <source>
        <dbReference type="EMBL" id="KAB1212505.1"/>
    </source>
</evidence>